<reference evidence="1 2" key="1">
    <citation type="submission" date="2017-11" db="EMBL/GenBank/DDBJ databases">
        <title>Infants hospitalized years apart are colonized by the same room-sourced microbial strains.</title>
        <authorList>
            <person name="Brooks B."/>
            <person name="Olm M.R."/>
            <person name="Firek B.A."/>
            <person name="Baker R."/>
            <person name="Thomas B.C."/>
            <person name="Morowitz M.J."/>
            <person name="Banfield J.F."/>
        </authorList>
    </citation>
    <scope>NUCLEOTIDE SEQUENCE [LARGE SCALE GENOMIC DNA]</scope>
    <source>
        <strain evidence="1">S2_009_000_R2_76</strain>
    </source>
</reference>
<name>A0A2W5GMS0_9SPHI</name>
<protein>
    <submittedName>
        <fullName evidence="1">Uncharacterized protein</fullName>
    </submittedName>
</protein>
<gene>
    <name evidence="1" type="ORF">DI598_15885</name>
</gene>
<evidence type="ECO:0000313" key="1">
    <source>
        <dbReference type="EMBL" id="PZP43329.1"/>
    </source>
</evidence>
<proteinExistence type="predicted"/>
<dbReference type="EMBL" id="QFOI01000377">
    <property type="protein sequence ID" value="PZP43329.1"/>
    <property type="molecule type" value="Genomic_DNA"/>
</dbReference>
<accession>A0A2W5GMS0</accession>
<dbReference type="Proteomes" id="UP000249645">
    <property type="component" value="Unassembled WGS sequence"/>
</dbReference>
<dbReference type="AlphaFoldDB" id="A0A2W5GMS0"/>
<evidence type="ECO:0000313" key="2">
    <source>
        <dbReference type="Proteomes" id="UP000249645"/>
    </source>
</evidence>
<comment type="caution">
    <text evidence="1">The sequence shown here is derived from an EMBL/GenBank/DDBJ whole genome shotgun (WGS) entry which is preliminary data.</text>
</comment>
<sequence>MKQVDNNFLRKGLFWEMAENIRVQKRKRKIYIGLILIKNNPAYPELSGSTMNDTINVTSIVTDDIKNRCLNCNFISTNYSLLYTNL</sequence>
<organism evidence="1 2">
    <name type="scientific">Pseudopedobacter saltans</name>
    <dbReference type="NCBI Taxonomy" id="151895"/>
    <lineage>
        <taxon>Bacteria</taxon>
        <taxon>Pseudomonadati</taxon>
        <taxon>Bacteroidota</taxon>
        <taxon>Sphingobacteriia</taxon>
        <taxon>Sphingobacteriales</taxon>
        <taxon>Sphingobacteriaceae</taxon>
        <taxon>Pseudopedobacter</taxon>
    </lineage>
</organism>